<dbReference type="EMBL" id="QYBB01000014">
    <property type="protein sequence ID" value="RYC31391.1"/>
    <property type="molecule type" value="Genomic_DNA"/>
</dbReference>
<accession>A0A4Q2U8D0</accession>
<dbReference type="RefSeq" id="WP_129227376.1">
    <property type="nucleotide sequence ID" value="NZ_QYBB01000014.1"/>
</dbReference>
<dbReference type="PANTHER" id="PTHR36015:SF6">
    <property type="entry name" value="HOLLIDAY JUNCTION RESOLVASE MOC1, CHLOROPLASTIC-RELATED"/>
    <property type="match status" value="1"/>
</dbReference>
<dbReference type="Proteomes" id="UP000290759">
    <property type="component" value="Unassembled WGS sequence"/>
</dbReference>
<gene>
    <name evidence="1" type="ORF">D3273_13460</name>
</gene>
<evidence type="ECO:0000313" key="1">
    <source>
        <dbReference type="EMBL" id="RYC31391.1"/>
    </source>
</evidence>
<evidence type="ECO:0000313" key="2">
    <source>
        <dbReference type="Proteomes" id="UP000290759"/>
    </source>
</evidence>
<dbReference type="InterPro" id="IPR012337">
    <property type="entry name" value="RNaseH-like_sf"/>
</dbReference>
<dbReference type="InterPro" id="IPR036397">
    <property type="entry name" value="RNaseH_sf"/>
</dbReference>
<dbReference type="GO" id="GO:0003676">
    <property type="term" value="F:nucleic acid binding"/>
    <property type="evidence" value="ECO:0007669"/>
    <property type="project" value="InterPro"/>
</dbReference>
<dbReference type="SUPFAM" id="SSF53098">
    <property type="entry name" value="Ribonuclease H-like"/>
    <property type="match status" value="1"/>
</dbReference>
<reference evidence="1 2" key="2">
    <citation type="submission" date="2019-02" db="EMBL/GenBank/DDBJ databases">
        <title>'Lichenibacterium ramalinii' gen. nov. sp. nov., 'Lichenibacterium minor' gen. nov. sp. nov.</title>
        <authorList>
            <person name="Pankratov T."/>
        </authorList>
    </citation>
    <scope>NUCLEOTIDE SEQUENCE [LARGE SCALE GENOMIC DNA]</scope>
    <source>
        <strain evidence="1 2">RmlP026</strain>
    </source>
</reference>
<dbReference type="InterPro" id="IPR045290">
    <property type="entry name" value="MOC1-like"/>
</dbReference>
<dbReference type="OrthoDB" id="573331at2"/>
<organism evidence="1 2">
    <name type="scientific">Lichenibacterium minor</name>
    <dbReference type="NCBI Taxonomy" id="2316528"/>
    <lineage>
        <taxon>Bacteria</taxon>
        <taxon>Pseudomonadati</taxon>
        <taxon>Pseudomonadota</taxon>
        <taxon>Alphaproteobacteria</taxon>
        <taxon>Hyphomicrobiales</taxon>
        <taxon>Lichenihabitantaceae</taxon>
        <taxon>Lichenibacterium</taxon>
    </lineage>
</organism>
<comment type="caution">
    <text evidence="1">The sequence shown here is derived from an EMBL/GenBank/DDBJ whole genome shotgun (WGS) entry which is preliminary data.</text>
</comment>
<dbReference type="GO" id="GO:0008821">
    <property type="term" value="F:crossover junction DNA endonuclease activity"/>
    <property type="evidence" value="ECO:0007669"/>
    <property type="project" value="InterPro"/>
</dbReference>
<reference evidence="1 2" key="1">
    <citation type="submission" date="2018-12" db="EMBL/GenBank/DDBJ databases">
        <authorList>
            <person name="Grouzdev D.S."/>
            <person name="Krutkina M.S."/>
        </authorList>
    </citation>
    <scope>NUCLEOTIDE SEQUENCE [LARGE SCALE GENOMIC DNA]</scope>
    <source>
        <strain evidence="1 2">RmlP026</strain>
    </source>
</reference>
<dbReference type="PANTHER" id="PTHR36015">
    <property type="entry name" value="HOLLIDAY JUNCTION RESOLVASE MOC1, CHLOROPLASTIC-RELATED"/>
    <property type="match status" value="1"/>
</dbReference>
<dbReference type="CDD" id="cd22992">
    <property type="entry name" value="MOC1"/>
    <property type="match status" value="1"/>
</dbReference>
<name>A0A4Q2U8D0_9HYPH</name>
<dbReference type="Gene3D" id="3.30.420.10">
    <property type="entry name" value="Ribonuclease H-like superfamily/Ribonuclease H"/>
    <property type="match status" value="1"/>
</dbReference>
<keyword evidence="2" id="KW-1185">Reference proteome</keyword>
<protein>
    <submittedName>
        <fullName evidence="1">Uncharacterized protein</fullName>
    </submittedName>
</protein>
<proteinExistence type="predicted"/>
<dbReference type="AlphaFoldDB" id="A0A4Q2U8D0"/>
<sequence>MSALVIGIDPGLSGALALLTSDAVLVDIDDMPTLQDGAAGRRAINAPLLAARVRAWGAGQAYCELVGPRPGEGPVGAFGFGRSRGIIEGTLGALGVPVVMLAPAWWKRRVDIGPGADRKDEARSKAIARWPSMAQRFARKKDDGRAEAALIAVAGLARETGR</sequence>